<gene>
    <name evidence="1" type="ordered locus">Npun_R4418</name>
</gene>
<dbReference type="Proteomes" id="UP000001191">
    <property type="component" value="Chromosome"/>
</dbReference>
<name>B2IUL3_NOSP7</name>
<dbReference type="NCBIfam" id="TIGR02595">
    <property type="entry name" value="PEP_CTERM"/>
    <property type="match status" value="1"/>
</dbReference>
<evidence type="ECO:0000313" key="1">
    <source>
        <dbReference type="EMBL" id="ACC82788.1"/>
    </source>
</evidence>
<dbReference type="AlphaFoldDB" id="B2IUL3"/>
<reference evidence="1 2" key="2">
    <citation type="journal article" date="2013" name="Plant Physiol.">
        <title>A Nostoc punctiforme Sugar Transporter Necessary to Establish a Cyanobacterium-Plant Symbiosis.</title>
        <authorList>
            <person name="Ekman M."/>
            <person name="Picossi S."/>
            <person name="Campbell E.L."/>
            <person name="Meeks J.C."/>
            <person name="Flores E."/>
        </authorList>
    </citation>
    <scope>NUCLEOTIDE SEQUENCE [LARGE SCALE GENOMIC DNA]</scope>
    <source>
        <strain evidence="2">ATCC 29133 / PCC 73102</strain>
    </source>
</reference>
<dbReference type="eggNOG" id="ENOG5034AE1">
    <property type="taxonomic scope" value="Bacteria"/>
</dbReference>
<organism evidence="1 2">
    <name type="scientific">Nostoc punctiforme (strain ATCC 29133 / PCC 73102)</name>
    <dbReference type="NCBI Taxonomy" id="63737"/>
    <lineage>
        <taxon>Bacteria</taxon>
        <taxon>Bacillati</taxon>
        <taxon>Cyanobacteriota</taxon>
        <taxon>Cyanophyceae</taxon>
        <taxon>Nostocales</taxon>
        <taxon>Nostocaceae</taxon>
        <taxon>Nostoc</taxon>
    </lineage>
</organism>
<dbReference type="HOGENOM" id="CLU_1184060_0_0_3"/>
<dbReference type="EMBL" id="CP001037">
    <property type="protein sequence ID" value="ACC82788.1"/>
    <property type="molecule type" value="Genomic_DNA"/>
</dbReference>
<dbReference type="EnsemblBacteria" id="ACC82788">
    <property type="protein sequence ID" value="ACC82788"/>
    <property type="gene ID" value="Npun_R4418"/>
</dbReference>
<keyword evidence="2" id="KW-1185">Reference proteome</keyword>
<accession>B2IUL3</accession>
<sequence length="234" mass="24213">MATSILMKLSIATIGTTFITLGTFSTAQAGLINFDTDANGNSINAPSLFFNSTALTDLYAPLGVKFSGSGQLSGGSIIDQLGNFGVNALSGSNFLAFNRDAMLSNGGIPTDPETISFADSIGDFSIFASGGVFSNTFQLQAFDINNLLLGASTINTAVGEWKKLSFSSSLGNVSKVVLTGTGAASYFVYDNLSFTPVSKSVPEPGSLLGLVTFATFGATSLLKFKQQQKASVKA</sequence>
<dbReference type="RefSeq" id="WP_012410749.1">
    <property type="nucleotide sequence ID" value="NC_010628.1"/>
</dbReference>
<evidence type="ECO:0000313" key="2">
    <source>
        <dbReference type="Proteomes" id="UP000001191"/>
    </source>
</evidence>
<dbReference type="KEGG" id="npu:Npun_R4418"/>
<protein>
    <recommendedName>
        <fullName evidence="3">PEP-CTERM protein-sorting domain-containing protein</fullName>
    </recommendedName>
</protein>
<dbReference type="InterPro" id="IPR013424">
    <property type="entry name" value="Ice-binding_C"/>
</dbReference>
<evidence type="ECO:0008006" key="3">
    <source>
        <dbReference type="Google" id="ProtNLM"/>
    </source>
</evidence>
<reference evidence="2" key="1">
    <citation type="submission" date="2008-04" db="EMBL/GenBank/DDBJ databases">
        <title>Complete sequence of chromosome of Nostoc punctiforme ATCC 29133.</title>
        <authorList>
            <consortium name="US DOE Joint Genome Institute"/>
            <person name="Copeland A."/>
            <person name="Lucas S."/>
            <person name="Lapidus A."/>
            <person name="Glavina del Rio T."/>
            <person name="Dalin E."/>
            <person name="Tice H."/>
            <person name="Pitluck S."/>
            <person name="Chain P."/>
            <person name="Malfatti S."/>
            <person name="Shin M."/>
            <person name="Vergez L."/>
            <person name="Schmutz J."/>
            <person name="Larimer F."/>
            <person name="Land M."/>
            <person name="Hauser L."/>
            <person name="Kyrpides N."/>
            <person name="Kim E."/>
            <person name="Meeks J.C."/>
            <person name="Elhai J."/>
            <person name="Campbell E.L."/>
            <person name="Thiel T."/>
            <person name="Longmire J."/>
            <person name="Potts M."/>
            <person name="Atlas R."/>
        </authorList>
    </citation>
    <scope>NUCLEOTIDE SEQUENCE [LARGE SCALE GENOMIC DNA]</scope>
    <source>
        <strain evidence="2">ATCC 29133 / PCC 73102</strain>
    </source>
</reference>
<proteinExistence type="predicted"/>